<evidence type="ECO:0000259" key="3">
    <source>
        <dbReference type="Pfam" id="PF14988"/>
    </source>
</evidence>
<keyword evidence="1 2" id="KW-0175">Coiled coil</keyword>
<sequence>ISYELNFSRNENEFLQEEAQRTQEESQEYMTYMSKRNRRRQNAIITLSDQNQRDLEGIQKQKEEILVHYKEKKKELKTQLLEKENELARMHKETQDLDEYKMLQARQLGRIQELEKEVMSMKAEHSENLQKIKAAFVQEKTEYEKESQRQVQALAKEALKEAARCLVEHTGQVKGENRHLRQELLHLIRRSHVLRTHHLELEEQHRQLLREYEYSEDLKRLRTTRQHKVLLSFGYDTEKQEQGEAETQKQ</sequence>
<dbReference type="eggNOG" id="ENOG502RXQ4">
    <property type="taxonomic scope" value="Eukaryota"/>
</dbReference>
<dbReference type="AlphaFoldDB" id="H3B5N6"/>
<reference evidence="4" key="3">
    <citation type="submission" date="2025-09" db="UniProtKB">
        <authorList>
            <consortium name="Ensembl"/>
        </authorList>
    </citation>
    <scope>IDENTIFICATION</scope>
</reference>
<evidence type="ECO:0000313" key="5">
    <source>
        <dbReference type="Proteomes" id="UP000008672"/>
    </source>
</evidence>
<dbReference type="PANTHER" id="PTHR14845">
    <property type="entry name" value="COILED-COIL DOMAIN-CONTAINING 166"/>
    <property type="match status" value="1"/>
</dbReference>
<accession>H3B5N6</accession>
<dbReference type="Bgee" id="ENSLACG00000015157">
    <property type="expression patterns" value="Expressed in chordate pharynx and 5 other cell types or tissues"/>
</dbReference>
<dbReference type="InterPro" id="IPR032777">
    <property type="entry name" value="DUF4515"/>
</dbReference>
<dbReference type="Proteomes" id="UP000008672">
    <property type="component" value="Unassembled WGS sequence"/>
</dbReference>
<organism evidence="4 5">
    <name type="scientific">Latimeria chalumnae</name>
    <name type="common">Coelacanth</name>
    <dbReference type="NCBI Taxonomy" id="7897"/>
    <lineage>
        <taxon>Eukaryota</taxon>
        <taxon>Metazoa</taxon>
        <taxon>Chordata</taxon>
        <taxon>Craniata</taxon>
        <taxon>Vertebrata</taxon>
        <taxon>Euteleostomi</taxon>
        <taxon>Coelacanthiformes</taxon>
        <taxon>Coelacanthidae</taxon>
        <taxon>Latimeria</taxon>
    </lineage>
</organism>
<dbReference type="OMA" id="EQCEKKQ"/>
<dbReference type="HOGENOM" id="CLU_082740_0_0_1"/>
<proteinExistence type="predicted"/>
<dbReference type="EMBL" id="AFYH01095357">
    <property type="status" value="NOT_ANNOTATED_CDS"/>
    <property type="molecule type" value="Genomic_DNA"/>
</dbReference>
<dbReference type="Pfam" id="PF14988">
    <property type="entry name" value="DUF4515"/>
    <property type="match status" value="1"/>
</dbReference>
<gene>
    <name evidence="4" type="primary">CCDC166</name>
</gene>
<feature type="coiled-coil region" evidence="2">
    <location>
        <begin position="59"/>
        <end position="146"/>
    </location>
</feature>
<dbReference type="Ensembl" id="ENSLACT00000017333.1">
    <property type="protein sequence ID" value="ENSLACP00000017207.1"/>
    <property type="gene ID" value="ENSLACG00000015157.1"/>
</dbReference>
<reference evidence="4" key="2">
    <citation type="submission" date="2025-08" db="UniProtKB">
        <authorList>
            <consortium name="Ensembl"/>
        </authorList>
    </citation>
    <scope>IDENTIFICATION</scope>
</reference>
<dbReference type="GeneTree" id="ENSGT00940000154427"/>
<evidence type="ECO:0000256" key="1">
    <source>
        <dbReference type="ARBA" id="ARBA00023054"/>
    </source>
</evidence>
<keyword evidence="5" id="KW-1185">Reference proteome</keyword>
<reference evidence="5" key="1">
    <citation type="submission" date="2011-08" db="EMBL/GenBank/DDBJ databases">
        <title>The draft genome of Latimeria chalumnae.</title>
        <authorList>
            <person name="Di Palma F."/>
            <person name="Alfoldi J."/>
            <person name="Johnson J."/>
            <person name="Berlin A."/>
            <person name="Gnerre S."/>
            <person name="Jaffe D."/>
            <person name="MacCallum I."/>
            <person name="Young S."/>
            <person name="Walker B.J."/>
            <person name="Lander E."/>
            <person name="Lindblad-Toh K."/>
        </authorList>
    </citation>
    <scope>NUCLEOTIDE SEQUENCE [LARGE SCALE GENOMIC DNA]</scope>
    <source>
        <strain evidence="5">Wild caught</strain>
    </source>
</reference>
<dbReference type="PANTHER" id="PTHR14845:SF0">
    <property type="entry name" value="DUF4515 DOMAIN-CONTAINING PROTEIN"/>
    <property type="match status" value="1"/>
</dbReference>
<name>H3B5N6_LATCH</name>
<evidence type="ECO:0000256" key="2">
    <source>
        <dbReference type="SAM" id="Coils"/>
    </source>
</evidence>
<feature type="domain" description="DUF4515" evidence="3">
    <location>
        <begin position="25"/>
        <end position="218"/>
    </location>
</feature>
<dbReference type="EMBL" id="AFYH01095356">
    <property type="status" value="NOT_ANNOTATED_CDS"/>
    <property type="molecule type" value="Genomic_DNA"/>
</dbReference>
<dbReference type="STRING" id="7897.ENSLACP00000017207"/>
<protein>
    <submittedName>
        <fullName evidence="4">Coiled-coil domain containing 166</fullName>
    </submittedName>
</protein>
<evidence type="ECO:0000313" key="4">
    <source>
        <dbReference type="Ensembl" id="ENSLACP00000017207.1"/>
    </source>
</evidence>
<dbReference type="EMBL" id="AFYH01095358">
    <property type="status" value="NOT_ANNOTATED_CDS"/>
    <property type="molecule type" value="Genomic_DNA"/>
</dbReference>
<dbReference type="InParanoid" id="H3B5N6"/>